<dbReference type="EMBL" id="JBHUDG010000003">
    <property type="protein sequence ID" value="MFD1628767.1"/>
    <property type="molecule type" value="Genomic_DNA"/>
</dbReference>
<evidence type="ECO:0000256" key="1">
    <source>
        <dbReference type="ARBA" id="ARBA00022729"/>
    </source>
</evidence>
<dbReference type="Proteomes" id="UP001597118">
    <property type="component" value="Unassembled WGS sequence"/>
</dbReference>
<protein>
    <submittedName>
        <fullName evidence="4">Alpha/beta hydrolase</fullName>
    </submittedName>
</protein>
<gene>
    <name evidence="4" type="ORF">ACFSAH_02700</name>
</gene>
<dbReference type="Gene3D" id="3.40.50.1820">
    <property type="entry name" value="alpha/beta hydrolase"/>
    <property type="match status" value="1"/>
</dbReference>
<dbReference type="GO" id="GO:0016787">
    <property type="term" value="F:hydrolase activity"/>
    <property type="evidence" value="ECO:0007669"/>
    <property type="project" value="UniProtKB-KW"/>
</dbReference>
<dbReference type="InterPro" id="IPR029058">
    <property type="entry name" value="AB_hydrolase_fold"/>
</dbReference>
<keyword evidence="1" id="KW-0732">Signal</keyword>
<evidence type="ECO:0000313" key="5">
    <source>
        <dbReference type="Proteomes" id="UP001597118"/>
    </source>
</evidence>
<keyword evidence="5" id="KW-1185">Reference proteome</keyword>
<dbReference type="Gene3D" id="2.60.40.3710">
    <property type="match status" value="1"/>
</dbReference>
<dbReference type="InterPro" id="IPR032812">
    <property type="entry name" value="SbsA_Ig"/>
</dbReference>
<feature type="domain" description="BD-FAE-like" evidence="3">
    <location>
        <begin position="89"/>
        <end position="199"/>
    </location>
</feature>
<evidence type="ECO:0000259" key="3">
    <source>
        <dbReference type="Pfam" id="PF20434"/>
    </source>
</evidence>
<proteinExistence type="predicted"/>
<keyword evidence="4" id="KW-0378">Hydrolase</keyword>
<organism evidence="4 5">
    <name type="scientific">Pseudopedobacter beijingensis</name>
    <dbReference type="NCBI Taxonomy" id="1207056"/>
    <lineage>
        <taxon>Bacteria</taxon>
        <taxon>Pseudomonadati</taxon>
        <taxon>Bacteroidota</taxon>
        <taxon>Sphingobacteriia</taxon>
        <taxon>Sphingobacteriales</taxon>
        <taxon>Sphingobacteriaceae</taxon>
        <taxon>Pseudopedobacter</taxon>
    </lineage>
</organism>
<dbReference type="Pfam" id="PF13205">
    <property type="entry name" value="Big_5"/>
    <property type="match status" value="1"/>
</dbReference>
<name>A0ABW4I8N3_9SPHI</name>
<evidence type="ECO:0000259" key="2">
    <source>
        <dbReference type="Pfam" id="PF13205"/>
    </source>
</evidence>
<dbReference type="SUPFAM" id="SSF53474">
    <property type="entry name" value="alpha/beta-Hydrolases"/>
    <property type="match status" value="1"/>
</dbReference>
<dbReference type="RefSeq" id="WP_379661153.1">
    <property type="nucleotide sequence ID" value="NZ_JBHUDG010000003.1"/>
</dbReference>
<reference evidence="5" key="1">
    <citation type="journal article" date="2019" name="Int. J. Syst. Evol. Microbiol.">
        <title>The Global Catalogue of Microorganisms (GCM) 10K type strain sequencing project: providing services to taxonomists for standard genome sequencing and annotation.</title>
        <authorList>
            <consortium name="The Broad Institute Genomics Platform"/>
            <consortium name="The Broad Institute Genome Sequencing Center for Infectious Disease"/>
            <person name="Wu L."/>
            <person name="Ma J."/>
        </authorList>
    </citation>
    <scope>NUCLEOTIDE SEQUENCE [LARGE SCALE GENOMIC DNA]</scope>
    <source>
        <strain evidence="5">CCUG 53762</strain>
    </source>
</reference>
<evidence type="ECO:0000313" key="4">
    <source>
        <dbReference type="EMBL" id="MFD1628767.1"/>
    </source>
</evidence>
<accession>A0ABW4I8N3</accession>
<comment type="caution">
    <text evidence="4">The sequence shown here is derived from an EMBL/GenBank/DDBJ whole genome shotgun (WGS) entry which is preliminary data.</text>
</comment>
<feature type="domain" description="SbsA Ig-like" evidence="2">
    <location>
        <begin position="333"/>
        <end position="435"/>
    </location>
</feature>
<dbReference type="InterPro" id="IPR049492">
    <property type="entry name" value="BD-FAE-like_dom"/>
</dbReference>
<sequence>MLIFNGVEAKAQRVPLDKQPVFIPEGFTETKDLVYFKLDEQGSVGTVEKVVADYNKYIVGKVAGITEEAQSKNDLKDKKGNPLDWELRMDIIHPEKPSKPRPVFFIVSTAPATNKGRDMSRFTPYQQLFAKRGYVTVIIDHANSPLTNPFGFNVKYYDLDDVTGVKVYTAAIRYLRAHAAKYSIDPNSIGGLGHSKGAYAITRLSDPTINYNSKERHGFKESYAPQLNTEYPSHIQVGYQSMGNGTRRSKDYVTDNYAPTITAVGFYDQYKHWLDWPNVSKVYLERDANWLGIPMLDKGHDMAAGLQADLGYVREEAVEKFFSSYLEPQLSPNILYIAPYNEHNANPVKSNQPVIVHFSPQMDVLSVKNAIKIIDVVTNKPVTGDWKVSRKNTYFEFIPAESREFQKNKTYKVIVNKTAKSVHGTALGKSYEHTFIVKE</sequence>
<dbReference type="Pfam" id="PF20434">
    <property type="entry name" value="BD-FAE"/>
    <property type="match status" value="1"/>
</dbReference>